<feature type="non-terminal residue" evidence="1">
    <location>
        <position position="60"/>
    </location>
</feature>
<reference evidence="1 2" key="1">
    <citation type="submission" date="2014-04" db="EMBL/GenBank/DDBJ databases">
        <authorList>
            <consortium name="DOE Joint Genome Institute"/>
            <person name="Kuo A."/>
            <person name="Kohler A."/>
            <person name="Nagy L.G."/>
            <person name="Floudas D."/>
            <person name="Copeland A."/>
            <person name="Barry K.W."/>
            <person name="Cichocki N."/>
            <person name="Veneault-Fourrey C."/>
            <person name="LaButti K."/>
            <person name="Lindquist E.A."/>
            <person name="Lipzen A."/>
            <person name="Lundell T."/>
            <person name="Morin E."/>
            <person name="Murat C."/>
            <person name="Sun H."/>
            <person name="Tunlid A."/>
            <person name="Henrissat B."/>
            <person name="Grigoriev I.V."/>
            <person name="Hibbett D.S."/>
            <person name="Martin F."/>
            <person name="Nordberg H.P."/>
            <person name="Cantor M.N."/>
            <person name="Hua S.X."/>
        </authorList>
    </citation>
    <scope>NUCLEOTIDE SEQUENCE [LARGE SCALE GENOMIC DNA]</scope>
    <source>
        <strain evidence="1 2">LaAM-08-1</strain>
    </source>
</reference>
<name>A0A0C9WWC8_9AGAR</name>
<proteinExistence type="predicted"/>
<accession>A0A0C9WWC8</accession>
<dbReference type="Proteomes" id="UP000054477">
    <property type="component" value="Unassembled WGS sequence"/>
</dbReference>
<gene>
    <name evidence="1" type="ORF">K443DRAFT_62456</name>
</gene>
<feature type="non-terminal residue" evidence="1">
    <location>
        <position position="1"/>
    </location>
</feature>
<reference evidence="2" key="2">
    <citation type="submission" date="2015-01" db="EMBL/GenBank/DDBJ databases">
        <title>Evolutionary Origins and Diversification of the Mycorrhizal Mutualists.</title>
        <authorList>
            <consortium name="DOE Joint Genome Institute"/>
            <consortium name="Mycorrhizal Genomics Consortium"/>
            <person name="Kohler A."/>
            <person name="Kuo A."/>
            <person name="Nagy L.G."/>
            <person name="Floudas D."/>
            <person name="Copeland A."/>
            <person name="Barry K.W."/>
            <person name="Cichocki N."/>
            <person name="Veneault-Fourrey C."/>
            <person name="LaButti K."/>
            <person name="Lindquist E.A."/>
            <person name="Lipzen A."/>
            <person name="Lundell T."/>
            <person name="Morin E."/>
            <person name="Murat C."/>
            <person name="Riley R."/>
            <person name="Ohm R."/>
            <person name="Sun H."/>
            <person name="Tunlid A."/>
            <person name="Henrissat B."/>
            <person name="Grigoriev I.V."/>
            <person name="Hibbett D.S."/>
            <person name="Martin F."/>
        </authorList>
    </citation>
    <scope>NUCLEOTIDE SEQUENCE [LARGE SCALE GENOMIC DNA]</scope>
    <source>
        <strain evidence="2">LaAM-08-1</strain>
    </source>
</reference>
<dbReference type="HOGENOM" id="CLU_2948100_0_0_1"/>
<keyword evidence="2" id="KW-1185">Reference proteome</keyword>
<protein>
    <submittedName>
        <fullName evidence="1">Unplaced genomic scaffold K443scaffold_330, whole genome shotgun sequence</fullName>
    </submittedName>
</protein>
<dbReference type="AlphaFoldDB" id="A0A0C9WWC8"/>
<dbReference type="EMBL" id="KN838865">
    <property type="protein sequence ID" value="KIJ93108.1"/>
    <property type="molecule type" value="Genomic_DNA"/>
</dbReference>
<evidence type="ECO:0000313" key="2">
    <source>
        <dbReference type="Proteomes" id="UP000054477"/>
    </source>
</evidence>
<evidence type="ECO:0000313" key="1">
    <source>
        <dbReference type="EMBL" id="KIJ93108.1"/>
    </source>
</evidence>
<organism evidence="1 2">
    <name type="scientific">Laccaria amethystina LaAM-08-1</name>
    <dbReference type="NCBI Taxonomy" id="1095629"/>
    <lineage>
        <taxon>Eukaryota</taxon>
        <taxon>Fungi</taxon>
        <taxon>Dikarya</taxon>
        <taxon>Basidiomycota</taxon>
        <taxon>Agaricomycotina</taxon>
        <taxon>Agaricomycetes</taxon>
        <taxon>Agaricomycetidae</taxon>
        <taxon>Agaricales</taxon>
        <taxon>Agaricineae</taxon>
        <taxon>Hydnangiaceae</taxon>
        <taxon>Laccaria</taxon>
    </lineage>
</organism>
<dbReference type="STRING" id="1095629.A0A0C9WWC8"/>
<sequence length="60" mass="6674">SGPHWKPTFSEDVCVGYFVKILDNESFPANTLICATSGDDNVGFVETKDLDRETNLKSKH</sequence>
<dbReference type="OrthoDB" id="3067592at2759"/>